<dbReference type="InterPro" id="IPR059226">
    <property type="entry name" value="Choice_anch_Q_dom"/>
</dbReference>
<evidence type="ECO:0000256" key="2">
    <source>
        <dbReference type="ARBA" id="ARBA00004442"/>
    </source>
</evidence>
<evidence type="ECO:0000256" key="1">
    <source>
        <dbReference type="ARBA" id="ARBA00004196"/>
    </source>
</evidence>
<keyword evidence="5" id="KW-0732">Signal</keyword>
<dbReference type="GO" id="GO:0005576">
    <property type="term" value="C:extracellular region"/>
    <property type="evidence" value="ECO:0007669"/>
    <property type="project" value="UniProtKB-SubCell"/>
</dbReference>
<dbReference type="Gene3D" id="2.160.20.10">
    <property type="entry name" value="Single-stranded right-handed beta-helix, Pectin lyase-like"/>
    <property type="match status" value="1"/>
</dbReference>
<evidence type="ECO:0000259" key="10">
    <source>
        <dbReference type="Pfam" id="PF18998"/>
    </source>
</evidence>
<evidence type="ECO:0000313" key="11">
    <source>
        <dbReference type="EMBL" id="ARU05225.1"/>
    </source>
</evidence>
<proteinExistence type="predicted"/>
<dbReference type="Pfam" id="PF02415">
    <property type="entry name" value="Chlam_PMP"/>
    <property type="match status" value="3"/>
</dbReference>
<dbReference type="InterPro" id="IPR012334">
    <property type="entry name" value="Pectin_lyas_fold"/>
</dbReference>
<evidence type="ECO:0000313" key="12">
    <source>
        <dbReference type="Proteomes" id="UP000196138"/>
    </source>
</evidence>
<organism evidence="11 12">
    <name type="scientific">Comamonas serinivorans</name>
    <dbReference type="NCBI Taxonomy" id="1082851"/>
    <lineage>
        <taxon>Bacteria</taxon>
        <taxon>Pseudomonadati</taxon>
        <taxon>Pseudomonadota</taxon>
        <taxon>Betaproteobacteria</taxon>
        <taxon>Burkholderiales</taxon>
        <taxon>Comamonadaceae</taxon>
        <taxon>Comamonas</taxon>
    </lineage>
</organism>
<dbReference type="InterPro" id="IPR003368">
    <property type="entry name" value="POMP_repeat"/>
</dbReference>
<dbReference type="Pfam" id="PF18998">
    <property type="entry name" value="Flg_new_2"/>
    <property type="match status" value="3"/>
</dbReference>
<evidence type="ECO:0000256" key="8">
    <source>
        <dbReference type="SAM" id="Phobius"/>
    </source>
</evidence>
<reference evidence="11 12" key="1">
    <citation type="submission" date="2017-05" db="EMBL/GenBank/DDBJ databases">
        <authorList>
            <person name="Song R."/>
            <person name="Chenine A.L."/>
            <person name="Ruprecht R.M."/>
        </authorList>
    </citation>
    <scope>NUCLEOTIDE SEQUENCE [LARGE SCALE GENOMIC DNA]</scope>
    <source>
        <strain evidence="11 12">DSM 26136</strain>
    </source>
</reference>
<keyword evidence="6 8" id="KW-0472">Membrane</keyword>
<protein>
    <recommendedName>
        <fullName evidence="13">Bacterial repeat domain-containing protein</fullName>
    </recommendedName>
</protein>
<feature type="domain" description="Bacterial repeat" evidence="10">
    <location>
        <begin position="581"/>
        <end position="646"/>
    </location>
</feature>
<dbReference type="KEGG" id="cser:CCO03_11510"/>
<gene>
    <name evidence="11" type="ORF">CCO03_11510</name>
</gene>
<dbReference type="SUPFAM" id="SSF51126">
    <property type="entry name" value="Pectin lyase-like"/>
    <property type="match status" value="1"/>
</dbReference>
<keyword evidence="7" id="KW-0998">Cell outer membrane</keyword>
<dbReference type="Proteomes" id="UP000196138">
    <property type="component" value="Chromosome"/>
</dbReference>
<dbReference type="PANTHER" id="PTHR11319">
    <property type="entry name" value="G PROTEIN-COUPLED RECEPTOR-RELATED"/>
    <property type="match status" value="1"/>
</dbReference>
<dbReference type="AlphaFoldDB" id="A0A1Y0ENL8"/>
<keyword evidence="8" id="KW-1133">Transmembrane helix</keyword>
<evidence type="ECO:0000256" key="7">
    <source>
        <dbReference type="ARBA" id="ARBA00023237"/>
    </source>
</evidence>
<dbReference type="InterPro" id="IPR026442">
    <property type="entry name" value="IPTL_CTERM"/>
</dbReference>
<evidence type="ECO:0000256" key="6">
    <source>
        <dbReference type="ARBA" id="ARBA00023136"/>
    </source>
</evidence>
<dbReference type="GO" id="GO:0009279">
    <property type="term" value="C:cell outer membrane"/>
    <property type="evidence" value="ECO:0007669"/>
    <property type="project" value="UniProtKB-SubCell"/>
</dbReference>
<keyword evidence="12" id="KW-1185">Reference proteome</keyword>
<evidence type="ECO:0008006" key="13">
    <source>
        <dbReference type="Google" id="ProtNLM"/>
    </source>
</evidence>
<dbReference type="NCBIfam" id="TIGR04174">
    <property type="entry name" value="IPTL_CTERM"/>
    <property type="match status" value="1"/>
</dbReference>
<keyword evidence="4" id="KW-0964">Secreted</keyword>
<feature type="domain" description="Bacterial repeat" evidence="10">
    <location>
        <begin position="443"/>
        <end position="500"/>
    </location>
</feature>
<evidence type="ECO:0000256" key="3">
    <source>
        <dbReference type="ARBA" id="ARBA00004613"/>
    </source>
</evidence>
<sequence>MTAASAQAAVCRVSPTGTAGNDGALWTTPKNLASALATASCTEVWLAPGTYTGGLVINRNLVLRGGFAGTEAAASDRVTPIDPGLAVLDGGGAQRVLTLDGTTAGGSITADTVIEGLTIQNGSNLTGFGWGGGAYCNASLFNVNRSCSPRIQRVRFLNNTARYGGALMLDAGTNARGTASPQLTDVVFDGNTATAVGGAVYSYANVDGQAHPVITGATFSNNRAPNGGAIYNSSGSAGAPQASPVITNATFVNNATTGTGVNGGGAIYNQGNAGTNAMRLTNVTFTGNAALGLNHMGGAIYNQGSNARPIVTNAIFWDNQASNAATQDILGGAAQISHSIVQSGCPASATCASVLTGDPLLGPLADNGGLGQTRMPGLAGAAIDVGDAGLCPAVDQRGALRPQGAGCDLGAVELPQAPRQVLSVAVTGEGTVSDAASAIACTASGGTCNASYTSAVGVSLSAVAAAGHHFSGWGGDCSGTGPCSLTMDVNRSVTALFEVNRYTVTPAAGAGGSLSCQAASVDHGASLSCTAVPAPGHTTALISGCGGTPSGAGENAYTTGPITEACTVTAQFLANSYPVVASVSPAEGGTLLCPASVSHGDSASCTATANTGYRLVGFTGCDAVNEHTCTLSPVTGPRSVVATYAVVAPTPVPVPALGPWALAMLTVLAGAVGLRRARRKG</sequence>
<dbReference type="InterPro" id="IPR044060">
    <property type="entry name" value="Bacterial_rp_domain"/>
</dbReference>
<feature type="domain" description="Bacterial repeat" evidence="10">
    <location>
        <begin position="502"/>
        <end position="575"/>
    </location>
</feature>
<keyword evidence="8" id="KW-0812">Transmembrane</keyword>
<comment type="subcellular location">
    <subcellularLocation>
        <location evidence="1">Cell envelope</location>
    </subcellularLocation>
    <subcellularLocation>
        <location evidence="2">Cell outer membrane</location>
    </subcellularLocation>
    <subcellularLocation>
        <location evidence="3">Secreted</location>
    </subcellularLocation>
</comment>
<evidence type="ECO:0000256" key="4">
    <source>
        <dbReference type="ARBA" id="ARBA00022525"/>
    </source>
</evidence>
<dbReference type="InterPro" id="IPR011050">
    <property type="entry name" value="Pectin_lyase_fold/virulence"/>
</dbReference>
<accession>A0A1Y0ENL8</accession>
<dbReference type="PANTHER" id="PTHR11319:SF35">
    <property type="entry name" value="OUTER MEMBRANE PROTEIN PMPC-RELATED"/>
    <property type="match status" value="1"/>
</dbReference>
<evidence type="ECO:0000259" key="9">
    <source>
        <dbReference type="Pfam" id="PF18203"/>
    </source>
</evidence>
<dbReference type="EMBL" id="CP021455">
    <property type="protein sequence ID" value="ARU05225.1"/>
    <property type="molecule type" value="Genomic_DNA"/>
</dbReference>
<feature type="transmembrane region" description="Helical" evidence="8">
    <location>
        <begin position="657"/>
        <end position="674"/>
    </location>
</feature>
<dbReference type="Pfam" id="PF18203">
    <property type="entry name" value="IPTL-CTERM"/>
    <property type="match status" value="1"/>
</dbReference>
<name>A0A1Y0ENL8_9BURK</name>
<evidence type="ECO:0000256" key="5">
    <source>
        <dbReference type="ARBA" id="ARBA00022729"/>
    </source>
</evidence>
<dbReference type="NCBIfam" id="NF041518">
    <property type="entry name" value="choice_anch_Q"/>
    <property type="match status" value="1"/>
</dbReference>
<feature type="domain" description="IPTL-CTERM protein sorting" evidence="9">
    <location>
        <begin position="653"/>
        <end position="679"/>
    </location>
</feature>